<name>A0A8J8P067_HALGN</name>
<accession>A0A8J8P067</accession>
<evidence type="ECO:0000256" key="2">
    <source>
        <dbReference type="SAM" id="SignalP"/>
    </source>
</evidence>
<keyword evidence="1" id="KW-0472">Membrane</keyword>
<feature type="chain" id="PRO_5035225267" evidence="2">
    <location>
        <begin position="18"/>
        <end position="148"/>
    </location>
</feature>
<gene>
    <name evidence="3" type="ORF">FGO68_gene14300</name>
</gene>
<evidence type="ECO:0000313" key="3">
    <source>
        <dbReference type="EMBL" id="TNV84657.1"/>
    </source>
</evidence>
<feature type="transmembrane region" description="Helical" evidence="1">
    <location>
        <begin position="127"/>
        <end position="147"/>
    </location>
</feature>
<proteinExistence type="predicted"/>
<evidence type="ECO:0000313" key="4">
    <source>
        <dbReference type="Proteomes" id="UP000785679"/>
    </source>
</evidence>
<reference evidence="3" key="1">
    <citation type="submission" date="2019-06" db="EMBL/GenBank/DDBJ databases">
        <authorList>
            <person name="Zheng W."/>
        </authorList>
    </citation>
    <scope>NUCLEOTIDE SEQUENCE</scope>
    <source>
        <strain evidence="3">QDHG01</strain>
    </source>
</reference>
<evidence type="ECO:0000256" key="1">
    <source>
        <dbReference type="SAM" id="Phobius"/>
    </source>
</evidence>
<dbReference type="OrthoDB" id="10476554at2759"/>
<sequence>MKSTLLILSAALALVSAAPDCYDYSVTTPSADYFDMLPKMLFYGNVDWMTIQGGKNCGFYTYGDVFLRTYDASTNGIYFVFTKTLGTDCTLNLTMQNFKNETWLYANSVGFANSGSVEQMVQIIRTGAVYVAGATVAGIVALGAMLFY</sequence>
<keyword evidence="4" id="KW-1185">Reference proteome</keyword>
<keyword evidence="1" id="KW-0812">Transmembrane</keyword>
<dbReference type="EMBL" id="RRYP01002547">
    <property type="protein sequence ID" value="TNV84657.1"/>
    <property type="molecule type" value="Genomic_DNA"/>
</dbReference>
<keyword evidence="1" id="KW-1133">Transmembrane helix</keyword>
<protein>
    <submittedName>
        <fullName evidence="3">Uncharacterized protein</fullName>
    </submittedName>
</protein>
<comment type="caution">
    <text evidence="3">The sequence shown here is derived from an EMBL/GenBank/DDBJ whole genome shotgun (WGS) entry which is preliminary data.</text>
</comment>
<dbReference type="Proteomes" id="UP000785679">
    <property type="component" value="Unassembled WGS sequence"/>
</dbReference>
<keyword evidence="2" id="KW-0732">Signal</keyword>
<dbReference type="AlphaFoldDB" id="A0A8J8P067"/>
<feature type="signal peptide" evidence="2">
    <location>
        <begin position="1"/>
        <end position="17"/>
    </location>
</feature>
<organism evidence="3 4">
    <name type="scientific">Halteria grandinella</name>
    <dbReference type="NCBI Taxonomy" id="5974"/>
    <lineage>
        <taxon>Eukaryota</taxon>
        <taxon>Sar</taxon>
        <taxon>Alveolata</taxon>
        <taxon>Ciliophora</taxon>
        <taxon>Intramacronucleata</taxon>
        <taxon>Spirotrichea</taxon>
        <taxon>Stichotrichia</taxon>
        <taxon>Sporadotrichida</taxon>
        <taxon>Halteriidae</taxon>
        <taxon>Halteria</taxon>
    </lineage>
</organism>